<name>A0A0L9TBE6_PHAAN</name>
<organism evidence="3 4">
    <name type="scientific">Phaseolus angularis</name>
    <name type="common">Azuki bean</name>
    <name type="synonym">Vigna angularis</name>
    <dbReference type="NCBI Taxonomy" id="3914"/>
    <lineage>
        <taxon>Eukaryota</taxon>
        <taxon>Viridiplantae</taxon>
        <taxon>Streptophyta</taxon>
        <taxon>Embryophyta</taxon>
        <taxon>Tracheophyta</taxon>
        <taxon>Spermatophyta</taxon>
        <taxon>Magnoliopsida</taxon>
        <taxon>eudicotyledons</taxon>
        <taxon>Gunneridae</taxon>
        <taxon>Pentapetalae</taxon>
        <taxon>rosids</taxon>
        <taxon>fabids</taxon>
        <taxon>Fabales</taxon>
        <taxon>Fabaceae</taxon>
        <taxon>Papilionoideae</taxon>
        <taxon>50 kb inversion clade</taxon>
        <taxon>NPAAA clade</taxon>
        <taxon>indigoferoid/millettioid clade</taxon>
        <taxon>Phaseoleae</taxon>
        <taxon>Vigna</taxon>
    </lineage>
</organism>
<dbReference type="Gene3D" id="3.30.930.10">
    <property type="entry name" value="Bira Bifunctional Protein, Domain 2"/>
    <property type="match status" value="1"/>
</dbReference>
<dbReference type="GO" id="GO:0005739">
    <property type="term" value="C:mitochondrion"/>
    <property type="evidence" value="ECO:0007669"/>
    <property type="project" value="TreeGrafter"/>
</dbReference>
<sequence length="197" mass="22744">MSLRAKLSFTVREKFIESFRSFHSRPFHLGRGSLGLGLRESEKEKKKGELHGCHRLDVIGDQKSWNRQSAKHQLLNEGDGAFYGPKIDISVSDALIKKFQCATLQLNFQLPDRLKLEFSAEDEAKIERPVMIHRAILGSVEHMFAILLEHYKGKWPFWLNPLQVIVCLVFGKSLSYALQLSNSEFYALFFDIFAYTY</sequence>
<dbReference type="SUPFAM" id="SSF55681">
    <property type="entry name" value="Class II aaRS and biotin synthetases"/>
    <property type="match status" value="1"/>
</dbReference>
<dbReference type="PANTHER" id="PTHR11451">
    <property type="entry name" value="THREONINE-TRNA LIGASE"/>
    <property type="match status" value="1"/>
</dbReference>
<dbReference type="Gramene" id="KOM27706">
    <property type="protein sequence ID" value="KOM27706"/>
    <property type="gene ID" value="LR48_Vigan452s000500"/>
</dbReference>
<dbReference type="EMBL" id="KQ258391">
    <property type="protein sequence ID" value="KOM27706.1"/>
    <property type="molecule type" value="Genomic_DNA"/>
</dbReference>
<evidence type="ECO:0000256" key="1">
    <source>
        <dbReference type="ARBA" id="ARBA00022917"/>
    </source>
</evidence>
<dbReference type="Proteomes" id="UP000053144">
    <property type="component" value="Unassembled WGS sequence"/>
</dbReference>
<dbReference type="STRING" id="3914.A0A0L9TBE6"/>
<proteinExistence type="predicted"/>
<dbReference type="InterPro" id="IPR045864">
    <property type="entry name" value="aa-tRNA-synth_II/BPL/LPL"/>
</dbReference>
<evidence type="ECO:0000313" key="4">
    <source>
        <dbReference type="Proteomes" id="UP000053144"/>
    </source>
</evidence>
<dbReference type="InterPro" id="IPR036621">
    <property type="entry name" value="Anticodon-bd_dom_sf"/>
</dbReference>
<protein>
    <recommendedName>
        <fullName evidence="2">Aminoacyl-tRNA synthetase class II (G/ P/ S/T) domain-containing protein</fullName>
    </recommendedName>
</protein>
<dbReference type="Gene3D" id="3.40.50.800">
    <property type="entry name" value="Anticodon-binding domain"/>
    <property type="match status" value="1"/>
</dbReference>
<dbReference type="GO" id="GO:0005524">
    <property type="term" value="F:ATP binding"/>
    <property type="evidence" value="ECO:0007669"/>
    <property type="project" value="InterPro"/>
</dbReference>
<gene>
    <name evidence="3" type="ORF">LR48_Vigan452s000500</name>
</gene>
<dbReference type="InterPro" id="IPR002314">
    <property type="entry name" value="aa-tRNA-synt_IIb"/>
</dbReference>
<dbReference type="Pfam" id="PF00587">
    <property type="entry name" value="tRNA-synt_2b"/>
    <property type="match status" value="1"/>
</dbReference>
<evidence type="ECO:0000259" key="2">
    <source>
        <dbReference type="Pfam" id="PF00587"/>
    </source>
</evidence>
<keyword evidence="1" id="KW-0648">Protein biosynthesis</keyword>
<dbReference type="GO" id="GO:0004829">
    <property type="term" value="F:threonine-tRNA ligase activity"/>
    <property type="evidence" value="ECO:0007669"/>
    <property type="project" value="TreeGrafter"/>
</dbReference>
<reference evidence="4" key="1">
    <citation type="journal article" date="2015" name="Proc. Natl. Acad. Sci. U.S.A.">
        <title>Genome sequencing of adzuki bean (Vigna angularis) provides insight into high starch and low fat accumulation and domestication.</title>
        <authorList>
            <person name="Yang K."/>
            <person name="Tian Z."/>
            <person name="Chen C."/>
            <person name="Luo L."/>
            <person name="Zhao B."/>
            <person name="Wang Z."/>
            <person name="Yu L."/>
            <person name="Li Y."/>
            <person name="Sun Y."/>
            <person name="Li W."/>
            <person name="Chen Y."/>
            <person name="Li Y."/>
            <person name="Zhang Y."/>
            <person name="Ai D."/>
            <person name="Zhao J."/>
            <person name="Shang C."/>
            <person name="Ma Y."/>
            <person name="Wu B."/>
            <person name="Wang M."/>
            <person name="Gao L."/>
            <person name="Sun D."/>
            <person name="Zhang P."/>
            <person name="Guo F."/>
            <person name="Wang W."/>
            <person name="Li Y."/>
            <person name="Wang J."/>
            <person name="Varshney R.K."/>
            <person name="Wang J."/>
            <person name="Ling H.Q."/>
            <person name="Wan P."/>
        </authorList>
    </citation>
    <scope>NUCLEOTIDE SEQUENCE</scope>
    <source>
        <strain evidence="4">cv. Jingnong 6</strain>
    </source>
</reference>
<dbReference type="AlphaFoldDB" id="A0A0L9TBE6"/>
<accession>A0A0L9TBE6</accession>
<evidence type="ECO:0000313" key="3">
    <source>
        <dbReference type="EMBL" id="KOM27706.1"/>
    </source>
</evidence>
<dbReference type="GO" id="GO:0006435">
    <property type="term" value="P:threonyl-tRNA aminoacylation"/>
    <property type="evidence" value="ECO:0007669"/>
    <property type="project" value="TreeGrafter"/>
</dbReference>
<dbReference type="GO" id="GO:0009507">
    <property type="term" value="C:chloroplast"/>
    <property type="evidence" value="ECO:0007669"/>
    <property type="project" value="TreeGrafter"/>
</dbReference>
<dbReference type="PANTHER" id="PTHR11451:SF46">
    <property type="entry name" value="THREONINE--TRNA LIGASE"/>
    <property type="match status" value="1"/>
</dbReference>
<feature type="domain" description="Aminoacyl-tRNA synthetase class II (G/ P/ S/T)" evidence="2">
    <location>
        <begin position="69"/>
        <end position="151"/>
    </location>
</feature>